<feature type="domain" description="Plastocyanin-like" evidence="5">
    <location>
        <begin position="205"/>
        <end position="333"/>
    </location>
</feature>
<dbReference type="EMBL" id="CAJVRM010000234">
    <property type="protein sequence ID" value="CAG8977769.1"/>
    <property type="molecule type" value="Genomic_DNA"/>
</dbReference>
<feature type="domain" description="Plastocyanin-like" evidence="6">
    <location>
        <begin position="464"/>
        <end position="569"/>
    </location>
</feature>
<comment type="similarity">
    <text evidence="1">Belongs to the multicopper oxidase family.</text>
</comment>
<dbReference type="PANTHER" id="PTHR11709">
    <property type="entry name" value="MULTI-COPPER OXIDASE"/>
    <property type="match status" value="1"/>
</dbReference>
<dbReference type="GO" id="GO:0005507">
    <property type="term" value="F:copper ion binding"/>
    <property type="evidence" value="ECO:0007669"/>
    <property type="project" value="InterPro"/>
</dbReference>
<organism evidence="8 9">
    <name type="scientific">Hymenoscyphus albidus</name>
    <dbReference type="NCBI Taxonomy" id="595503"/>
    <lineage>
        <taxon>Eukaryota</taxon>
        <taxon>Fungi</taxon>
        <taxon>Dikarya</taxon>
        <taxon>Ascomycota</taxon>
        <taxon>Pezizomycotina</taxon>
        <taxon>Leotiomycetes</taxon>
        <taxon>Helotiales</taxon>
        <taxon>Helotiaceae</taxon>
        <taxon>Hymenoscyphus</taxon>
    </lineage>
</organism>
<dbReference type="InterPro" id="IPR011706">
    <property type="entry name" value="Cu-oxidase_C"/>
</dbReference>
<dbReference type="CDD" id="cd04205">
    <property type="entry name" value="CuRO_2_LCC_like"/>
    <property type="match status" value="1"/>
</dbReference>
<dbReference type="InterPro" id="IPR045087">
    <property type="entry name" value="Cu-oxidase_fam"/>
</dbReference>
<dbReference type="Pfam" id="PF07731">
    <property type="entry name" value="Cu-oxidase_2"/>
    <property type="match status" value="1"/>
</dbReference>
<protein>
    <recommendedName>
        <fullName evidence="10">Laccase</fullName>
    </recommendedName>
</protein>
<dbReference type="PANTHER" id="PTHR11709:SF414">
    <property type="entry name" value="ADR239WP"/>
    <property type="match status" value="1"/>
</dbReference>
<dbReference type="AlphaFoldDB" id="A0A9N9LST7"/>
<sequence>MLLPKSRLLLLTTFLVLTAILYYTLDLTTLSSNILTHNPFSSTPKPENLGAILHPDEHIYREPKTIKHVWTITKGLRSPDGVEKSVYLINGQFPGPLIEARSGDELIIEVRNGVRDEGVAMHWHGLWMKGANEMDGVVGLTQCPIKTSKSFTYKFKIDDDQAGTFWYHAHSELQRADGMYGSLVIHKPATSGISEKKEYGYDDDINLLIGDWYHRPSHEVQDYYKDFSNAGNELAPDSLVINGKGYFNCSMAVPARPVRCKHVAIPQLNLGKGKTRLRIVNTGAMVGYTISLIGYTMKVIQVDGGSPVSDAPNALSIGILYPGERMDILIEPSSTFDSQTAALRIEFDPENLQFPNFALSEAQSFPITTNLTTFSPPTAPKPTQTPTPTPLFDLLNATGPPLNLPKSADENLVLYTKIEILGEYNNAPKGFINQTTWSQPHSRPLITVNRSEWGEAFIPFVKSGRERWVDIVLNNFDDRGHPFHLHGTPFHHLTTHAFGIGGYAESYNPFGALPTPAPSLNTANPVRKDTLFVPSMGYVVLRVRVDNPGVWFFHCHVLWHQDVGMAMGLHFGEEEEGFGRGKDGEGC</sequence>
<comment type="caution">
    <text evidence="8">The sequence shown here is derived from an EMBL/GenBank/DDBJ whole genome shotgun (WGS) entry which is preliminary data.</text>
</comment>
<dbReference type="Pfam" id="PF07732">
    <property type="entry name" value="Cu-oxidase_3"/>
    <property type="match status" value="1"/>
</dbReference>
<proteinExistence type="inferred from homology"/>
<name>A0A9N9LST7_9HELO</name>
<evidence type="ECO:0000259" key="5">
    <source>
        <dbReference type="Pfam" id="PF00394"/>
    </source>
</evidence>
<dbReference type="InterPro" id="IPR001117">
    <property type="entry name" value="Cu-oxidase_2nd"/>
</dbReference>
<dbReference type="InterPro" id="IPR008972">
    <property type="entry name" value="Cupredoxin"/>
</dbReference>
<reference evidence="8" key="1">
    <citation type="submission" date="2021-07" db="EMBL/GenBank/DDBJ databases">
        <authorList>
            <person name="Durling M."/>
        </authorList>
    </citation>
    <scope>NUCLEOTIDE SEQUENCE</scope>
</reference>
<keyword evidence="4" id="KW-0186">Copper</keyword>
<dbReference type="CDD" id="cd13910">
    <property type="entry name" value="CuRO_3_MCO_like_4"/>
    <property type="match status" value="1"/>
</dbReference>
<dbReference type="InterPro" id="IPR033138">
    <property type="entry name" value="Cu_oxidase_CS"/>
</dbReference>
<dbReference type="PROSITE" id="PS00079">
    <property type="entry name" value="MULTICOPPER_OXIDASE1"/>
    <property type="match status" value="1"/>
</dbReference>
<evidence type="ECO:0000259" key="7">
    <source>
        <dbReference type="Pfam" id="PF07732"/>
    </source>
</evidence>
<evidence type="ECO:0000256" key="4">
    <source>
        <dbReference type="ARBA" id="ARBA00023008"/>
    </source>
</evidence>
<dbReference type="Proteomes" id="UP000701801">
    <property type="component" value="Unassembled WGS sequence"/>
</dbReference>
<dbReference type="GO" id="GO:0016491">
    <property type="term" value="F:oxidoreductase activity"/>
    <property type="evidence" value="ECO:0007669"/>
    <property type="project" value="UniProtKB-KW"/>
</dbReference>
<dbReference type="OrthoDB" id="2121828at2759"/>
<evidence type="ECO:0000313" key="8">
    <source>
        <dbReference type="EMBL" id="CAG8977769.1"/>
    </source>
</evidence>
<evidence type="ECO:0000259" key="6">
    <source>
        <dbReference type="Pfam" id="PF07731"/>
    </source>
</evidence>
<feature type="domain" description="Plastocyanin-like" evidence="7">
    <location>
        <begin position="73"/>
        <end position="189"/>
    </location>
</feature>
<dbReference type="SUPFAM" id="SSF49503">
    <property type="entry name" value="Cupredoxins"/>
    <property type="match status" value="3"/>
</dbReference>
<evidence type="ECO:0008006" key="10">
    <source>
        <dbReference type="Google" id="ProtNLM"/>
    </source>
</evidence>
<dbReference type="InterPro" id="IPR011707">
    <property type="entry name" value="Cu-oxidase-like_N"/>
</dbReference>
<evidence type="ECO:0000256" key="1">
    <source>
        <dbReference type="ARBA" id="ARBA00010609"/>
    </source>
</evidence>
<accession>A0A9N9LST7</accession>
<dbReference type="PROSITE" id="PS00080">
    <property type="entry name" value="MULTICOPPER_OXIDASE2"/>
    <property type="match status" value="1"/>
</dbReference>
<evidence type="ECO:0000256" key="2">
    <source>
        <dbReference type="ARBA" id="ARBA00022723"/>
    </source>
</evidence>
<keyword evidence="3" id="KW-0560">Oxidoreductase</keyword>
<dbReference type="Gene3D" id="2.60.40.420">
    <property type="entry name" value="Cupredoxins - blue copper proteins"/>
    <property type="match status" value="3"/>
</dbReference>
<evidence type="ECO:0000256" key="3">
    <source>
        <dbReference type="ARBA" id="ARBA00023002"/>
    </source>
</evidence>
<dbReference type="Pfam" id="PF00394">
    <property type="entry name" value="Cu-oxidase"/>
    <property type="match status" value="1"/>
</dbReference>
<keyword evidence="9" id="KW-1185">Reference proteome</keyword>
<gene>
    <name evidence="8" type="ORF">HYALB_00011154</name>
</gene>
<evidence type="ECO:0000313" key="9">
    <source>
        <dbReference type="Proteomes" id="UP000701801"/>
    </source>
</evidence>
<dbReference type="InterPro" id="IPR002355">
    <property type="entry name" value="Cu_oxidase_Cu_BS"/>
</dbReference>
<keyword evidence="2" id="KW-0479">Metal-binding</keyword>